<dbReference type="Pfam" id="PF01757">
    <property type="entry name" value="Acyl_transf_3"/>
    <property type="match status" value="1"/>
</dbReference>
<dbReference type="RefSeq" id="WP_092840280.1">
    <property type="nucleotide sequence ID" value="NZ_CP028290.1"/>
</dbReference>
<keyword evidence="9" id="KW-0808">Transferase</keyword>
<evidence type="ECO:0000313" key="9">
    <source>
        <dbReference type="EMBL" id="SDP93779.1"/>
    </source>
</evidence>
<evidence type="ECO:0000256" key="2">
    <source>
        <dbReference type="ARBA" id="ARBA00007400"/>
    </source>
</evidence>
<comment type="similarity">
    <text evidence="2">Belongs to the acyltransferase 3 family.</text>
</comment>
<sequence>MPSSPSRSTLIDSVKGIACATIVAHHLAFYGPMSEVAQPLMPGLIAWLTNHGRMAVQVFLVLGGYLAAGRLAAAGGPRWNGTAPEIGRRFVRLVVPYAVALVLAVLAAAAVRPWLDHPSVPSGPSLPQLLANALMLQDIVGEEALSAGVWYVAIDFQLFALSALLLAAARRGARVLPTLGREAVQPLARAGVAVATALSLWVFNRHPALDAWAVYFFGAYGLGMMARWAVAAPRGSRATAAWLLLIGLWGAVALALDFRERIAVAWCTALGLVVVLRWLEGRAALQRPGTPAAQMPALPAAPVDPAWRHWPARLGRISYSVFLVHFPVCLLVNAAVTTAWPDSVAFNALGMAAALGLSIAAGRLLYDRVERHVPSWTVALRWQAGLVGAGLVVVLAAGRLG</sequence>
<protein>
    <submittedName>
        <fullName evidence="9">Peptidoglycan/LPS O-acetylase OafA/YrhL, contains acyltransferase and SGNH-hydrolase domains</fullName>
    </submittedName>
</protein>
<organism evidence="9 10">
    <name type="scientific">Paracidovorax cattleyae</name>
    <dbReference type="NCBI Taxonomy" id="80868"/>
    <lineage>
        <taxon>Bacteria</taxon>
        <taxon>Pseudomonadati</taxon>
        <taxon>Pseudomonadota</taxon>
        <taxon>Betaproteobacteria</taxon>
        <taxon>Burkholderiales</taxon>
        <taxon>Comamonadaceae</taxon>
        <taxon>Paracidovorax</taxon>
    </lineage>
</organism>
<comment type="subcellular location">
    <subcellularLocation>
        <location evidence="1">Cell membrane</location>
        <topology evidence="1">Multi-pass membrane protein</topology>
    </subcellularLocation>
</comment>
<dbReference type="GO" id="GO:0016787">
    <property type="term" value="F:hydrolase activity"/>
    <property type="evidence" value="ECO:0007669"/>
    <property type="project" value="UniProtKB-KW"/>
</dbReference>
<evidence type="ECO:0000256" key="6">
    <source>
        <dbReference type="ARBA" id="ARBA00023136"/>
    </source>
</evidence>
<proteinExistence type="inferred from homology"/>
<feature type="transmembrane region" description="Helical" evidence="7">
    <location>
        <begin position="317"/>
        <end position="340"/>
    </location>
</feature>
<dbReference type="GO" id="GO:0005886">
    <property type="term" value="C:plasma membrane"/>
    <property type="evidence" value="ECO:0007669"/>
    <property type="project" value="UniProtKB-SubCell"/>
</dbReference>
<keyword evidence="6 7" id="KW-0472">Membrane</keyword>
<gene>
    <name evidence="9" type="ORF">SAMN04489708_1554</name>
</gene>
<feature type="transmembrane region" description="Helical" evidence="7">
    <location>
        <begin position="378"/>
        <end position="398"/>
    </location>
</feature>
<dbReference type="PANTHER" id="PTHR40074:SF2">
    <property type="entry name" value="O-ACETYLTRANSFERASE WECH"/>
    <property type="match status" value="1"/>
</dbReference>
<dbReference type="PANTHER" id="PTHR40074">
    <property type="entry name" value="O-ACETYLTRANSFERASE WECH"/>
    <property type="match status" value="1"/>
</dbReference>
<keyword evidence="9" id="KW-0012">Acyltransferase</keyword>
<accession>A0A1H0WT82</accession>
<dbReference type="Proteomes" id="UP000199317">
    <property type="component" value="Unassembled WGS sequence"/>
</dbReference>
<evidence type="ECO:0000256" key="7">
    <source>
        <dbReference type="SAM" id="Phobius"/>
    </source>
</evidence>
<keyword evidence="5 7" id="KW-1133">Transmembrane helix</keyword>
<dbReference type="GO" id="GO:0016413">
    <property type="term" value="F:O-acetyltransferase activity"/>
    <property type="evidence" value="ECO:0007669"/>
    <property type="project" value="TreeGrafter"/>
</dbReference>
<feature type="transmembrane region" description="Helical" evidence="7">
    <location>
        <begin position="94"/>
        <end position="115"/>
    </location>
</feature>
<dbReference type="InterPro" id="IPR002656">
    <property type="entry name" value="Acyl_transf_3_dom"/>
</dbReference>
<feature type="domain" description="Acyltransferase 3" evidence="8">
    <location>
        <begin position="11"/>
        <end position="361"/>
    </location>
</feature>
<reference evidence="10" key="1">
    <citation type="submission" date="2016-10" db="EMBL/GenBank/DDBJ databases">
        <authorList>
            <person name="Varghese N."/>
            <person name="Submissions S."/>
        </authorList>
    </citation>
    <scope>NUCLEOTIDE SEQUENCE [LARGE SCALE GENOMIC DNA]</scope>
    <source>
        <strain evidence="10">DSM 17101</strain>
    </source>
</reference>
<dbReference type="GO" id="GO:0009246">
    <property type="term" value="P:enterobacterial common antigen biosynthetic process"/>
    <property type="evidence" value="ECO:0007669"/>
    <property type="project" value="TreeGrafter"/>
</dbReference>
<keyword evidence="10" id="KW-1185">Reference proteome</keyword>
<feature type="transmembrane region" description="Helical" evidence="7">
    <location>
        <begin position="209"/>
        <end position="226"/>
    </location>
</feature>
<evidence type="ECO:0000313" key="10">
    <source>
        <dbReference type="Proteomes" id="UP000199317"/>
    </source>
</evidence>
<feature type="transmembrane region" description="Helical" evidence="7">
    <location>
        <begin position="262"/>
        <end position="279"/>
    </location>
</feature>
<dbReference type="OrthoDB" id="8956208at2"/>
<dbReference type="AlphaFoldDB" id="A0A1H0WT82"/>
<feature type="transmembrane region" description="Helical" evidence="7">
    <location>
        <begin position="148"/>
        <end position="167"/>
    </location>
</feature>
<feature type="transmembrane region" description="Helical" evidence="7">
    <location>
        <begin position="187"/>
        <end position="203"/>
    </location>
</feature>
<feature type="transmembrane region" description="Helical" evidence="7">
    <location>
        <begin position="346"/>
        <end position="366"/>
    </location>
</feature>
<evidence type="ECO:0000256" key="1">
    <source>
        <dbReference type="ARBA" id="ARBA00004651"/>
    </source>
</evidence>
<keyword evidence="3" id="KW-1003">Cell membrane</keyword>
<evidence type="ECO:0000259" key="8">
    <source>
        <dbReference type="Pfam" id="PF01757"/>
    </source>
</evidence>
<feature type="transmembrane region" description="Helical" evidence="7">
    <location>
        <begin position="54"/>
        <end position="73"/>
    </location>
</feature>
<keyword evidence="4 7" id="KW-0812">Transmembrane</keyword>
<evidence type="ECO:0000256" key="3">
    <source>
        <dbReference type="ARBA" id="ARBA00022475"/>
    </source>
</evidence>
<evidence type="ECO:0000256" key="4">
    <source>
        <dbReference type="ARBA" id="ARBA00022692"/>
    </source>
</evidence>
<keyword evidence="9" id="KW-0378">Hydrolase</keyword>
<dbReference type="EMBL" id="FNJL01000055">
    <property type="protein sequence ID" value="SDP93779.1"/>
    <property type="molecule type" value="Genomic_DNA"/>
</dbReference>
<feature type="transmembrane region" description="Helical" evidence="7">
    <location>
        <begin position="238"/>
        <end position="256"/>
    </location>
</feature>
<evidence type="ECO:0000256" key="5">
    <source>
        <dbReference type="ARBA" id="ARBA00022989"/>
    </source>
</evidence>
<name>A0A1H0WT82_9BURK</name>